<evidence type="ECO:0000313" key="1">
    <source>
        <dbReference type="EMBL" id="KAF0904762.1"/>
    </source>
</evidence>
<evidence type="ECO:0008006" key="3">
    <source>
        <dbReference type="Google" id="ProtNLM"/>
    </source>
</evidence>
<proteinExistence type="predicted"/>
<dbReference type="Pfam" id="PF14223">
    <property type="entry name" value="Retrotran_gag_2"/>
    <property type="match status" value="1"/>
</dbReference>
<organism evidence="1 2">
    <name type="scientific">Oryza meyeriana var. granulata</name>
    <dbReference type="NCBI Taxonomy" id="110450"/>
    <lineage>
        <taxon>Eukaryota</taxon>
        <taxon>Viridiplantae</taxon>
        <taxon>Streptophyta</taxon>
        <taxon>Embryophyta</taxon>
        <taxon>Tracheophyta</taxon>
        <taxon>Spermatophyta</taxon>
        <taxon>Magnoliopsida</taxon>
        <taxon>Liliopsida</taxon>
        <taxon>Poales</taxon>
        <taxon>Poaceae</taxon>
        <taxon>BOP clade</taxon>
        <taxon>Oryzoideae</taxon>
        <taxon>Oryzeae</taxon>
        <taxon>Oryzinae</taxon>
        <taxon>Oryza</taxon>
        <taxon>Oryza meyeriana</taxon>
    </lineage>
</organism>
<dbReference type="Proteomes" id="UP000479710">
    <property type="component" value="Unassembled WGS sequence"/>
</dbReference>
<name>A0A6G1CXD5_9ORYZ</name>
<dbReference type="OrthoDB" id="693186at2759"/>
<keyword evidence="2" id="KW-1185">Reference proteome</keyword>
<gene>
    <name evidence="1" type="ORF">E2562_037002</name>
</gene>
<dbReference type="PANTHER" id="PTHR47481">
    <property type="match status" value="1"/>
</dbReference>
<evidence type="ECO:0000313" key="2">
    <source>
        <dbReference type="Proteomes" id="UP000479710"/>
    </source>
</evidence>
<reference evidence="1 2" key="1">
    <citation type="submission" date="2019-11" db="EMBL/GenBank/DDBJ databases">
        <title>Whole genome sequence of Oryza granulata.</title>
        <authorList>
            <person name="Li W."/>
        </authorList>
    </citation>
    <scope>NUCLEOTIDE SEQUENCE [LARGE SCALE GENOMIC DNA]</scope>
    <source>
        <strain evidence="2">cv. Menghai</strain>
        <tissue evidence="1">Leaf</tissue>
    </source>
</reference>
<accession>A0A6G1CXD5</accession>
<protein>
    <recommendedName>
        <fullName evidence="3">Retrotransposon Copia-like N-terminal domain-containing protein</fullName>
    </recommendedName>
</protein>
<sequence>MASSSSSTLASSAVLGHPISEKLSRDNFLVWRAQVLRAVRGAQLTGYLDGTKEVPSPTITVEKKVGDQVVKELVNNPAYTQWIVQDQQVLGYLLSTLLQEVLVQFAHLESAREVWTAISEIFSSQSKPRIIQIRAQLARQLKGDLSASAYFTKMKGLVDEMAAARKKLDDDDILTAHYEEDVGVDKVKAMDEVALVVASVVEAVVAVAVEMEVSDEKDPICLAILPPVLLPIEERCSFITHLTGYGSEERAVVVTI</sequence>
<dbReference type="AlphaFoldDB" id="A0A6G1CXD5"/>
<dbReference type="EMBL" id="SPHZ02000008">
    <property type="protein sequence ID" value="KAF0904762.1"/>
    <property type="molecule type" value="Genomic_DNA"/>
</dbReference>
<dbReference type="PANTHER" id="PTHR47481:SF31">
    <property type="entry name" value="OS01G0873500 PROTEIN"/>
    <property type="match status" value="1"/>
</dbReference>
<comment type="caution">
    <text evidence="1">The sequence shown here is derived from an EMBL/GenBank/DDBJ whole genome shotgun (WGS) entry which is preliminary data.</text>
</comment>